<protein>
    <submittedName>
        <fullName evidence="1">Uncharacterized protein</fullName>
    </submittedName>
</protein>
<dbReference type="Proteomes" id="UP000298424">
    <property type="component" value="Unassembled WGS sequence"/>
</dbReference>
<dbReference type="AlphaFoldDB" id="A0A4R8ZIE9"/>
<dbReference type="RefSeq" id="WP_134571395.1">
    <property type="nucleotide sequence ID" value="NZ_SOGT01000002.1"/>
</dbReference>
<dbReference type="EMBL" id="SOGT01000002">
    <property type="protein sequence ID" value="TFD28667.1"/>
    <property type="molecule type" value="Genomic_DNA"/>
</dbReference>
<evidence type="ECO:0000313" key="2">
    <source>
        <dbReference type="Proteomes" id="UP000298424"/>
    </source>
</evidence>
<sequence>MKKTTRLYLDVDGTVSPIGTSPPQGSGWAEWGSGRAFGFHVIWAPGLIAELNLITARDDVQPVWLTSWEDYAASDLAPVTGLHAGDWPVLPLRERNMDSGSMKLHALVEDVESQNRAGNHIDRIVWLDDMCDEEDEWEQDDEPRPELTVRLGIPVLRLRPLTNIGLTPDHMAQVRAFLG</sequence>
<gene>
    <name evidence="1" type="ORF">E3T27_01890</name>
</gene>
<dbReference type="OrthoDB" id="5124141at2"/>
<proteinExistence type="predicted"/>
<organism evidence="1 2">
    <name type="scientific">Cryobacterium lyxosi</name>
    <dbReference type="NCBI Taxonomy" id="1259228"/>
    <lineage>
        <taxon>Bacteria</taxon>
        <taxon>Bacillati</taxon>
        <taxon>Actinomycetota</taxon>
        <taxon>Actinomycetes</taxon>
        <taxon>Micrococcales</taxon>
        <taxon>Microbacteriaceae</taxon>
        <taxon>Cryobacterium</taxon>
    </lineage>
</organism>
<keyword evidence="2" id="KW-1185">Reference proteome</keyword>
<evidence type="ECO:0000313" key="1">
    <source>
        <dbReference type="EMBL" id="TFD28667.1"/>
    </source>
</evidence>
<name>A0A4R8ZIE9_9MICO</name>
<comment type="caution">
    <text evidence="1">The sequence shown here is derived from an EMBL/GenBank/DDBJ whole genome shotgun (WGS) entry which is preliminary data.</text>
</comment>
<reference evidence="1 2" key="1">
    <citation type="submission" date="2019-03" db="EMBL/GenBank/DDBJ databases">
        <title>Genomics of glacier-inhabiting Cryobacterium strains.</title>
        <authorList>
            <person name="Liu Q."/>
            <person name="Xin Y.-H."/>
        </authorList>
    </citation>
    <scope>NUCLEOTIDE SEQUENCE [LARGE SCALE GENOMIC DNA]</scope>
    <source>
        <strain evidence="1 2">TMT1-1</strain>
    </source>
</reference>
<accession>A0A4R8ZIE9</accession>